<evidence type="ECO:0000313" key="3">
    <source>
        <dbReference type="EMBL" id="SLM27531.1"/>
    </source>
</evidence>
<evidence type="ECO:0000259" key="2">
    <source>
        <dbReference type="PROSITE" id="PS50110"/>
    </source>
</evidence>
<dbReference type="SUPFAM" id="SSF52172">
    <property type="entry name" value="CheY-like"/>
    <property type="match status" value="1"/>
</dbReference>
<feature type="domain" description="Response regulatory" evidence="2">
    <location>
        <begin position="15"/>
        <end position="59"/>
    </location>
</feature>
<dbReference type="STRING" id="1246637.MTBBW1_1030020"/>
<dbReference type="EMBL" id="FWEV01000006">
    <property type="protein sequence ID" value="SLM27531.1"/>
    <property type="molecule type" value="Genomic_DNA"/>
</dbReference>
<dbReference type="Proteomes" id="UP000191931">
    <property type="component" value="Unassembled WGS sequence"/>
</dbReference>
<evidence type="ECO:0000313" key="4">
    <source>
        <dbReference type="Proteomes" id="UP000191931"/>
    </source>
</evidence>
<comment type="caution">
    <text evidence="1">Lacks conserved residue(s) required for the propagation of feature annotation.</text>
</comment>
<proteinExistence type="predicted"/>
<dbReference type="InterPro" id="IPR001789">
    <property type="entry name" value="Sig_transdc_resp-reg_receiver"/>
</dbReference>
<dbReference type="AlphaFoldDB" id="A0A1W1H4Y1"/>
<reference evidence="3 4" key="1">
    <citation type="submission" date="2017-03" db="EMBL/GenBank/DDBJ databases">
        <authorList>
            <person name="Afonso C.L."/>
            <person name="Miller P.J."/>
            <person name="Scott M.A."/>
            <person name="Spackman E."/>
            <person name="Goraichik I."/>
            <person name="Dimitrov K.M."/>
            <person name="Suarez D.L."/>
            <person name="Swayne D.E."/>
        </authorList>
    </citation>
    <scope>NUCLEOTIDE SEQUENCE [LARGE SCALE GENOMIC DNA]</scope>
    <source>
        <strain evidence="3">PRJEB14757</strain>
    </source>
</reference>
<evidence type="ECO:0000256" key="1">
    <source>
        <dbReference type="PROSITE-ProRule" id="PRU00169"/>
    </source>
</evidence>
<name>A0A1W1H4Y1_9BACT</name>
<organism evidence="3 4">
    <name type="scientific">Desulfamplus magnetovallimortis</name>
    <dbReference type="NCBI Taxonomy" id="1246637"/>
    <lineage>
        <taxon>Bacteria</taxon>
        <taxon>Pseudomonadati</taxon>
        <taxon>Thermodesulfobacteriota</taxon>
        <taxon>Desulfobacteria</taxon>
        <taxon>Desulfobacterales</taxon>
        <taxon>Desulfobacteraceae</taxon>
        <taxon>Desulfamplus</taxon>
    </lineage>
</organism>
<dbReference type="Gene3D" id="3.40.50.2300">
    <property type="match status" value="1"/>
</dbReference>
<accession>A0A1W1H4Y1</accession>
<gene>
    <name evidence="3" type="ORF">MTBBW1_1030020</name>
</gene>
<protein>
    <recommendedName>
        <fullName evidence="2">Response regulatory domain-containing protein</fullName>
    </recommendedName>
</protein>
<dbReference type="InterPro" id="IPR011006">
    <property type="entry name" value="CheY-like_superfamily"/>
</dbReference>
<keyword evidence="4" id="KW-1185">Reference proteome</keyword>
<sequence>MKPGSKTMDDHNRTEILVIDDEAYIRDSVKAFLEDYGYHVNEAKNGRDALLFFEKKSRM</sequence>
<dbReference type="GO" id="GO:0000160">
    <property type="term" value="P:phosphorelay signal transduction system"/>
    <property type="evidence" value="ECO:0007669"/>
    <property type="project" value="InterPro"/>
</dbReference>
<dbReference type="PROSITE" id="PS50110">
    <property type="entry name" value="RESPONSE_REGULATORY"/>
    <property type="match status" value="1"/>
</dbReference>